<dbReference type="SMART" id="SM00028">
    <property type="entry name" value="TPR"/>
    <property type="match status" value="2"/>
</dbReference>
<dbReference type="Proteomes" id="UP000001941">
    <property type="component" value="Chromosome"/>
</dbReference>
<dbReference type="SUPFAM" id="SSF48452">
    <property type="entry name" value="TPR-like"/>
    <property type="match status" value="1"/>
</dbReference>
<comment type="function">
    <text evidence="6">Diadenylate cyclase that catalyzes the condensation of 2 ATP molecules into cyclic di-AMP (c-di-AMP). c-di-AMP is a second messenger for intracellular signal transduction involved in the control of important regulatory processes such as osmoregulation.</text>
</comment>
<dbReference type="EC" id="2.7.7.85" evidence="6"/>
<dbReference type="EnsemblBacteria" id="ABD41501">
    <property type="protein sequence ID" value="ABD41501"/>
    <property type="gene ID" value="Mhun_1780"/>
</dbReference>
<evidence type="ECO:0000259" key="10">
    <source>
        <dbReference type="PROSITE" id="PS51794"/>
    </source>
</evidence>
<evidence type="ECO:0000313" key="12">
    <source>
        <dbReference type="Proteomes" id="UP000001941"/>
    </source>
</evidence>
<evidence type="ECO:0000313" key="11">
    <source>
        <dbReference type="EMBL" id="ABD41501.1"/>
    </source>
</evidence>
<dbReference type="PANTHER" id="PTHR34185:SF1">
    <property type="entry name" value="DIADENYLATE CYCLASE"/>
    <property type="match status" value="1"/>
</dbReference>
<keyword evidence="9" id="KW-1133">Transmembrane helix</keyword>
<dbReference type="EMBL" id="CP000254">
    <property type="protein sequence ID" value="ABD41501.1"/>
    <property type="molecule type" value="Genomic_DNA"/>
</dbReference>
<keyword evidence="12" id="KW-1185">Reference proteome</keyword>
<keyword evidence="3 6" id="KW-0548">Nucleotidyltransferase</keyword>
<feature type="repeat" description="TPR" evidence="7">
    <location>
        <begin position="169"/>
        <end position="202"/>
    </location>
</feature>
<keyword evidence="9" id="KW-0472">Membrane</keyword>
<comment type="catalytic activity">
    <reaction evidence="1 6">
        <text>2 ATP = 3',3'-c-di-AMP + 2 diphosphate</text>
        <dbReference type="Rhea" id="RHEA:35655"/>
        <dbReference type="ChEBI" id="CHEBI:30616"/>
        <dbReference type="ChEBI" id="CHEBI:33019"/>
        <dbReference type="ChEBI" id="CHEBI:71500"/>
        <dbReference type="EC" id="2.7.7.85"/>
    </reaction>
</comment>
<dbReference type="AlphaFoldDB" id="Q2FM57"/>
<dbReference type="InterPro" id="IPR003390">
    <property type="entry name" value="DNA_integrity_scan_DisA_N"/>
</dbReference>
<evidence type="ECO:0000256" key="5">
    <source>
        <dbReference type="ARBA" id="ARBA00022840"/>
    </source>
</evidence>
<organism evidence="11 12">
    <name type="scientific">Methanospirillum hungatei JF-1 (strain ATCC 27890 / DSM 864 / NBRC 100397 / JF-1)</name>
    <dbReference type="NCBI Taxonomy" id="323259"/>
    <lineage>
        <taxon>Archaea</taxon>
        <taxon>Methanobacteriati</taxon>
        <taxon>Methanobacteriota</taxon>
        <taxon>Stenosarchaea group</taxon>
        <taxon>Methanomicrobia</taxon>
        <taxon>Methanomicrobiales</taxon>
        <taxon>Methanospirillaceae</taxon>
        <taxon>Methanospirillum</taxon>
    </lineage>
</organism>
<dbReference type="SUPFAM" id="SSF143597">
    <property type="entry name" value="YojJ-like"/>
    <property type="match status" value="1"/>
</dbReference>
<feature type="transmembrane region" description="Helical" evidence="9">
    <location>
        <begin position="236"/>
        <end position="256"/>
    </location>
</feature>
<evidence type="ECO:0000256" key="9">
    <source>
        <dbReference type="SAM" id="Phobius"/>
    </source>
</evidence>
<dbReference type="STRING" id="323259.Mhun_1780"/>
<keyword evidence="9" id="KW-0812">Transmembrane</keyword>
<keyword evidence="4 6" id="KW-0547">Nucleotide-binding</keyword>
<dbReference type="InterPro" id="IPR011990">
    <property type="entry name" value="TPR-like_helical_dom_sf"/>
</dbReference>
<accession>Q2FM57</accession>
<dbReference type="KEGG" id="mhu:Mhun_1780"/>
<dbReference type="Pfam" id="PF02457">
    <property type="entry name" value="DAC"/>
    <property type="match status" value="1"/>
</dbReference>
<dbReference type="Gene3D" id="1.25.40.10">
    <property type="entry name" value="Tetratricopeptide repeat domain"/>
    <property type="match status" value="1"/>
</dbReference>
<dbReference type="InterPro" id="IPR036888">
    <property type="entry name" value="DNA_integrity_DisA_N_sf"/>
</dbReference>
<sequence>MIRPSGYIFISNQHLSTTMNAISWYRYLMVFILVLTAVSYITPCFAETSVTGTDIITPVVTAPVPLDEMTTKATIAPIHTKEPAVKPPVENPKPGVSPTLPPPVQSPTMRPAPSTGTATPTPSPVSTMTGNNETAETYFQWGRAYEDVGNCQAALVEFEKAIARDPYYADAWYHRAICYERQGMYDEAYDSYRFLLTIEPGFFSDNKNVTKPLTSNISPGEFPKPPGEESVMNGPFFWILIGTGVGGLIISGLVLYHIRRRPAPDGTVVLTRQSTGPVTNEELSAIADQIAEYYDGDKEICMQVIKLAIEIAREGREGKPVGTAFVLGDSDAVLERSRQLILNPLAGHSSTDRKITNPDMRENIKELALLDGAFVIREDGTVEAAGRYISIDTSNVQLSKGFGTRHVSVAAITQETKAIGIVVSESGGQVRIMAEGRIILETR</sequence>
<evidence type="ECO:0000256" key="3">
    <source>
        <dbReference type="ARBA" id="ARBA00022695"/>
    </source>
</evidence>
<keyword evidence="2 6" id="KW-0808">Transferase</keyword>
<proteinExistence type="inferred from homology"/>
<dbReference type="InParanoid" id="Q2FM57"/>
<evidence type="ECO:0000256" key="8">
    <source>
        <dbReference type="SAM" id="MobiDB-lite"/>
    </source>
</evidence>
<evidence type="ECO:0000256" key="6">
    <source>
        <dbReference type="HAMAP-Rule" id="MF_00840"/>
    </source>
</evidence>
<feature type="compositionally biased region" description="Low complexity" evidence="8">
    <location>
        <begin position="111"/>
        <end position="130"/>
    </location>
</feature>
<feature type="repeat" description="TPR" evidence="7">
    <location>
        <begin position="135"/>
        <end position="168"/>
    </location>
</feature>
<dbReference type="eggNOG" id="arCOG04453">
    <property type="taxonomic scope" value="Archaea"/>
</dbReference>
<evidence type="ECO:0000256" key="4">
    <source>
        <dbReference type="ARBA" id="ARBA00022741"/>
    </source>
</evidence>
<feature type="transmembrane region" description="Helical" evidence="9">
    <location>
        <begin position="21"/>
        <end position="41"/>
    </location>
</feature>
<name>Q2FM57_METHJ</name>
<keyword evidence="6" id="KW-0464">Manganese</keyword>
<keyword evidence="7" id="KW-0802">TPR repeat</keyword>
<dbReference type="InterPro" id="IPR019734">
    <property type="entry name" value="TPR_rpt"/>
</dbReference>
<evidence type="ECO:0000256" key="7">
    <source>
        <dbReference type="PROSITE-ProRule" id="PRU00339"/>
    </source>
</evidence>
<dbReference type="Pfam" id="PF13432">
    <property type="entry name" value="TPR_16"/>
    <property type="match status" value="1"/>
</dbReference>
<dbReference type="GO" id="GO:0005524">
    <property type="term" value="F:ATP binding"/>
    <property type="evidence" value="ECO:0007669"/>
    <property type="project" value="UniProtKB-UniRule"/>
</dbReference>
<dbReference type="HOGENOM" id="CLU_617684_0_0_2"/>
<protein>
    <recommendedName>
        <fullName evidence="6">Diadenylate cyclase</fullName>
        <shortName evidence="6">DAC</shortName>
        <ecNumber evidence="6">2.7.7.85</ecNumber>
    </recommendedName>
    <alternativeName>
        <fullName evidence="6">Cyclic-di-AMP synthase</fullName>
        <shortName evidence="6">c-di-AMP synthase</shortName>
    </alternativeName>
</protein>
<dbReference type="GO" id="GO:0106408">
    <property type="term" value="F:diadenylate cyclase activity"/>
    <property type="evidence" value="ECO:0007669"/>
    <property type="project" value="UniProtKB-EC"/>
</dbReference>
<evidence type="ECO:0000256" key="2">
    <source>
        <dbReference type="ARBA" id="ARBA00022679"/>
    </source>
</evidence>
<dbReference type="PROSITE" id="PS50005">
    <property type="entry name" value="TPR"/>
    <property type="match status" value="2"/>
</dbReference>
<evidence type="ECO:0000256" key="1">
    <source>
        <dbReference type="ARBA" id="ARBA00000877"/>
    </source>
</evidence>
<dbReference type="PANTHER" id="PTHR34185">
    <property type="entry name" value="DIADENYLATE CYCLASE"/>
    <property type="match status" value="1"/>
</dbReference>
<feature type="region of interest" description="Disordered" evidence="8">
    <location>
        <begin position="76"/>
        <end position="131"/>
    </location>
</feature>
<reference evidence="12" key="1">
    <citation type="journal article" date="2016" name="Stand. Genomic Sci.">
        <title>Complete genome sequence of Methanospirillum hungatei type strain JF1.</title>
        <authorList>
            <person name="Gunsalus R.P."/>
            <person name="Cook L.E."/>
            <person name="Crable B."/>
            <person name="Rohlin L."/>
            <person name="McDonald E."/>
            <person name="Mouttaki H."/>
            <person name="Sieber J.R."/>
            <person name="Poweleit N."/>
            <person name="Zhou H."/>
            <person name="Lapidus A.L."/>
            <person name="Daligault H.E."/>
            <person name="Land M."/>
            <person name="Gilna P."/>
            <person name="Ivanova N."/>
            <person name="Kyrpides N."/>
            <person name="Culley D.E."/>
            <person name="McInerney M.J."/>
        </authorList>
    </citation>
    <scope>NUCLEOTIDE SEQUENCE [LARGE SCALE GENOMIC DNA]</scope>
    <source>
        <strain evidence="12">ATCC 27890 / DSM 864 / NBRC 100397 / JF-1</strain>
    </source>
</reference>
<dbReference type="GO" id="GO:0004016">
    <property type="term" value="F:adenylate cyclase activity"/>
    <property type="evidence" value="ECO:0007669"/>
    <property type="project" value="UniProtKB-UniRule"/>
</dbReference>
<dbReference type="PROSITE" id="PS51794">
    <property type="entry name" value="DAC"/>
    <property type="match status" value="1"/>
</dbReference>
<dbReference type="InterPro" id="IPR014499">
    <property type="entry name" value="DAC_DacZ"/>
</dbReference>
<feature type="domain" description="DAC" evidence="10">
    <location>
        <begin position="280"/>
        <end position="443"/>
    </location>
</feature>
<dbReference type="HAMAP" id="MF_00840">
    <property type="entry name" value="DacZ"/>
    <property type="match status" value="1"/>
</dbReference>
<gene>
    <name evidence="6" type="primary">dacZ</name>
    <name evidence="11" type="ordered locus">Mhun_1780</name>
</gene>
<dbReference type="InterPro" id="IPR050338">
    <property type="entry name" value="DisA"/>
</dbReference>
<dbReference type="Gene3D" id="3.40.1700.10">
    <property type="entry name" value="DNA integrity scanning protein, DisA, N-terminal domain"/>
    <property type="match status" value="1"/>
</dbReference>
<keyword evidence="5 6" id="KW-0067">ATP-binding</keyword>
<comment type="similarity">
    <text evidence="6">Belongs to the adenylate cyclase family. DacZ subfamily.</text>
</comment>
<comment type="cofactor">
    <cofactor evidence="6">
        <name>Mn(2+)</name>
        <dbReference type="ChEBI" id="CHEBI:29035"/>
    </cofactor>
</comment>
<dbReference type="GO" id="GO:0030145">
    <property type="term" value="F:manganese ion binding"/>
    <property type="evidence" value="ECO:0007669"/>
    <property type="project" value="UniProtKB-UniRule"/>
</dbReference>